<evidence type="ECO:0000313" key="1">
    <source>
        <dbReference type="EMBL" id="GAA0733566.1"/>
    </source>
</evidence>
<evidence type="ECO:0000313" key="2">
    <source>
        <dbReference type="Proteomes" id="UP001501510"/>
    </source>
</evidence>
<organism evidence="1 2">
    <name type="scientific">Clostridium oceanicum</name>
    <dbReference type="NCBI Taxonomy" id="1543"/>
    <lineage>
        <taxon>Bacteria</taxon>
        <taxon>Bacillati</taxon>
        <taxon>Bacillota</taxon>
        <taxon>Clostridia</taxon>
        <taxon>Eubacteriales</taxon>
        <taxon>Clostridiaceae</taxon>
        <taxon>Clostridium</taxon>
    </lineage>
</organism>
<dbReference type="EMBL" id="BAAACG010000003">
    <property type="protein sequence ID" value="GAA0733566.1"/>
    <property type="molecule type" value="Genomic_DNA"/>
</dbReference>
<sequence>MLCNRDKRKLQRCLEDLYCNQCDVCICGCGCCKDIATNVCDCCVDPMEDFLKKALDILSDQGTLTVFLTSGQSATGLKPDITTLEDGIIGGTDINGVVRSIPICQISRVVAHEPGQSLNPNAITLLPAVCTCGECDCCERPTREKLSTFPQGKQVQFFYVGLESGVPPTLDIFEKVGLGIALTSNLGDLIGYSNCKITAITEP</sequence>
<reference evidence="1 2" key="1">
    <citation type="journal article" date="2019" name="Int. J. Syst. Evol. Microbiol.">
        <title>The Global Catalogue of Microorganisms (GCM) 10K type strain sequencing project: providing services to taxonomists for standard genome sequencing and annotation.</title>
        <authorList>
            <consortium name="The Broad Institute Genomics Platform"/>
            <consortium name="The Broad Institute Genome Sequencing Center for Infectious Disease"/>
            <person name="Wu L."/>
            <person name="Ma J."/>
        </authorList>
    </citation>
    <scope>NUCLEOTIDE SEQUENCE [LARGE SCALE GENOMIC DNA]</scope>
    <source>
        <strain evidence="1 2">JCM 1407</strain>
    </source>
</reference>
<proteinExistence type="predicted"/>
<dbReference type="RefSeq" id="WP_343758456.1">
    <property type="nucleotide sequence ID" value="NZ_BAAACG010000003.1"/>
</dbReference>
<accession>A0ABN1JA44</accession>
<name>A0ABN1JA44_9CLOT</name>
<keyword evidence="2" id="KW-1185">Reference proteome</keyword>
<dbReference type="Proteomes" id="UP001501510">
    <property type="component" value="Unassembled WGS sequence"/>
</dbReference>
<gene>
    <name evidence="1" type="ORF">GCM10008906_04620</name>
</gene>
<protein>
    <submittedName>
        <fullName evidence="1">Uncharacterized protein</fullName>
    </submittedName>
</protein>
<comment type="caution">
    <text evidence="1">The sequence shown here is derived from an EMBL/GenBank/DDBJ whole genome shotgun (WGS) entry which is preliminary data.</text>
</comment>